<evidence type="ECO:0000313" key="3">
    <source>
        <dbReference type="RefSeq" id="XP_031555962.1"/>
    </source>
</evidence>
<keyword evidence="2" id="KW-1185">Reference proteome</keyword>
<dbReference type="InParanoid" id="A0A6P8HTJ6"/>
<feature type="region of interest" description="Disordered" evidence="1">
    <location>
        <begin position="111"/>
        <end position="143"/>
    </location>
</feature>
<organism evidence="2 3">
    <name type="scientific">Actinia tenebrosa</name>
    <name type="common">Australian red waratah sea anemone</name>
    <dbReference type="NCBI Taxonomy" id="6105"/>
    <lineage>
        <taxon>Eukaryota</taxon>
        <taxon>Metazoa</taxon>
        <taxon>Cnidaria</taxon>
        <taxon>Anthozoa</taxon>
        <taxon>Hexacorallia</taxon>
        <taxon>Actiniaria</taxon>
        <taxon>Actiniidae</taxon>
        <taxon>Actinia</taxon>
    </lineage>
</organism>
<proteinExistence type="predicted"/>
<sequence length="143" mass="17011">MCLERLKEQAVSESPVSMTDYALDKGFDFDFKYGQSKAFEYLSSSMPETRTRSPSPRARRKHHRRRLKGKKKYRFPSTYFEPSLENIDEEKEIEIDPLRLGRKEKNLLSKHRERALEGGSRSSVEDGRRFRHRHYLKREKAST</sequence>
<dbReference type="OrthoDB" id="5983175at2759"/>
<dbReference type="Proteomes" id="UP000515163">
    <property type="component" value="Unplaced"/>
</dbReference>
<reference evidence="3" key="1">
    <citation type="submission" date="2025-08" db="UniProtKB">
        <authorList>
            <consortium name="RefSeq"/>
        </authorList>
    </citation>
    <scope>IDENTIFICATION</scope>
    <source>
        <tissue evidence="3">Tentacle</tissue>
    </source>
</reference>
<evidence type="ECO:0000313" key="2">
    <source>
        <dbReference type="Proteomes" id="UP000515163"/>
    </source>
</evidence>
<feature type="region of interest" description="Disordered" evidence="1">
    <location>
        <begin position="44"/>
        <end position="72"/>
    </location>
</feature>
<feature type="compositionally biased region" description="Basic residues" evidence="1">
    <location>
        <begin position="57"/>
        <end position="72"/>
    </location>
</feature>
<feature type="compositionally biased region" description="Low complexity" evidence="1">
    <location>
        <begin position="44"/>
        <end position="56"/>
    </location>
</feature>
<evidence type="ECO:0000256" key="1">
    <source>
        <dbReference type="SAM" id="MobiDB-lite"/>
    </source>
</evidence>
<dbReference type="RefSeq" id="XP_031555962.1">
    <property type="nucleotide sequence ID" value="XM_031700102.1"/>
</dbReference>
<protein>
    <submittedName>
        <fullName evidence="3">Uncharacterized protein LOC116292747</fullName>
    </submittedName>
</protein>
<dbReference type="AlphaFoldDB" id="A0A6P8HTJ6"/>
<name>A0A6P8HTJ6_ACTTE</name>
<dbReference type="GeneID" id="116292747"/>
<gene>
    <name evidence="3" type="primary">LOC116292747</name>
</gene>
<dbReference type="KEGG" id="aten:116292747"/>
<accession>A0A6P8HTJ6</accession>